<feature type="region of interest" description="Disordered" evidence="1">
    <location>
        <begin position="58"/>
        <end position="77"/>
    </location>
</feature>
<organism evidence="2 3">
    <name type="scientific">Athelia psychrophila</name>
    <dbReference type="NCBI Taxonomy" id="1759441"/>
    <lineage>
        <taxon>Eukaryota</taxon>
        <taxon>Fungi</taxon>
        <taxon>Dikarya</taxon>
        <taxon>Basidiomycota</taxon>
        <taxon>Agaricomycotina</taxon>
        <taxon>Agaricomycetes</taxon>
        <taxon>Agaricomycetidae</taxon>
        <taxon>Atheliales</taxon>
        <taxon>Atheliaceae</taxon>
        <taxon>Athelia</taxon>
    </lineage>
</organism>
<accession>A0A166RSF3</accession>
<sequence>MQIDFMEQRTIHNERRYRLGVEALRGMPQGHRIADRRPGRLVDLQTQSRKQERAVACSSRQDRVRPADGRFGPVDPRKRSDRFYGSGCFHAKSQRTNRMQGCGPEPPGSHDSRAGIQKGDVRCSVTCWSGTAISGSQPQGDVRVSGGGMRSALCSHAVGAYLSVRISLYLHPEELLVLPADSQRTAVVC</sequence>
<protein>
    <submittedName>
        <fullName evidence="2">Uncharacterized protein</fullName>
    </submittedName>
</protein>
<dbReference type="Proteomes" id="UP000076532">
    <property type="component" value="Unassembled WGS sequence"/>
</dbReference>
<evidence type="ECO:0000313" key="2">
    <source>
        <dbReference type="EMBL" id="KZP28605.1"/>
    </source>
</evidence>
<feature type="region of interest" description="Disordered" evidence="1">
    <location>
        <begin position="95"/>
        <end position="115"/>
    </location>
</feature>
<name>A0A166RSF3_9AGAM</name>
<evidence type="ECO:0000256" key="1">
    <source>
        <dbReference type="SAM" id="MobiDB-lite"/>
    </source>
</evidence>
<evidence type="ECO:0000313" key="3">
    <source>
        <dbReference type="Proteomes" id="UP000076532"/>
    </source>
</evidence>
<reference evidence="2 3" key="1">
    <citation type="journal article" date="2016" name="Mol. Biol. Evol.">
        <title>Comparative Genomics of Early-Diverging Mushroom-Forming Fungi Provides Insights into the Origins of Lignocellulose Decay Capabilities.</title>
        <authorList>
            <person name="Nagy L.G."/>
            <person name="Riley R."/>
            <person name="Tritt A."/>
            <person name="Adam C."/>
            <person name="Daum C."/>
            <person name="Floudas D."/>
            <person name="Sun H."/>
            <person name="Yadav J.S."/>
            <person name="Pangilinan J."/>
            <person name="Larsson K.H."/>
            <person name="Matsuura K."/>
            <person name="Barry K."/>
            <person name="Labutti K."/>
            <person name="Kuo R."/>
            <person name="Ohm R.A."/>
            <person name="Bhattacharya S.S."/>
            <person name="Shirouzu T."/>
            <person name="Yoshinaga Y."/>
            <person name="Martin F.M."/>
            <person name="Grigoriev I.V."/>
            <person name="Hibbett D.S."/>
        </authorList>
    </citation>
    <scope>NUCLEOTIDE SEQUENCE [LARGE SCALE GENOMIC DNA]</scope>
    <source>
        <strain evidence="2 3">CBS 109695</strain>
    </source>
</reference>
<proteinExistence type="predicted"/>
<dbReference type="EMBL" id="KV417502">
    <property type="protein sequence ID" value="KZP28605.1"/>
    <property type="molecule type" value="Genomic_DNA"/>
</dbReference>
<dbReference type="AlphaFoldDB" id="A0A166RSF3"/>
<keyword evidence="3" id="KW-1185">Reference proteome</keyword>
<gene>
    <name evidence="2" type="ORF">FIBSPDRAFT_244704</name>
</gene>